<dbReference type="Pfam" id="PF01037">
    <property type="entry name" value="AsnC_trans_reg"/>
    <property type="match status" value="1"/>
</dbReference>
<dbReference type="GO" id="GO:0043200">
    <property type="term" value="P:response to amino acid"/>
    <property type="evidence" value="ECO:0007669"/>
    <property type="project" value="TreeGrafter"/>
</dbReference>
<dbReference type="PROSITE" id="PS50956">
    <property type="entry name" value="HTH_ASNC_2"/>
    <property type="match status" value="1"/>
</dbReference>
<evidence type="ECO:0000313" key="5">
    <source>
        <dbReference type="EMBL" id="AEV31978.1"/>
    </source>
</evidence>
<dbReference type="PATRIC" id="fig|926562.3.peg.982"/>
<dbReference type="Pfam" id="PF13404">
    <property type="entry name" value="HTH_AsnC-type"/>
    <property type="match status" value="1"/>
</dbReference>
<dbReference type="InterPro" id="IPR011008">
    <property type="entry name" value="Dimeric_a/b-barrel"/>
</dbReference>
<dbReference type="PANTHER" id="PTHR30154:SF34">
    <property type="entry name" value="TRANSCRIPTIONAL REGULATOR AZLB"/>
    <property type="match status" value="1"/>
</dbReference>
<dbReference type="SUPFAM" id="SSF54909">
    <property type="entry name" value="Dimeric alpha+beta barrel"/>
    <property type="match status" value="1"/>
</dbReference>
<dbReference type="STRING" id="926562.Oweho_0968"/>
<protein>
    <submittedName>
        <fullName evidence="5">Transcriptional regulator</fullName>
    </submittedName>
</protein>
<keyword evidence="2" id="KW-0238">DNA-binding</keyword>
<name>G8R3F7_OWEHD</name>
<dbReference type="OrthoDB" id="9800326at2"/>
<keyword evidence="3" id="KW-0804">Transcription</keyword>
<keyword evidence="6" id="KW-1185">Reference proteome</keyword>
<dbReference type="PANTHER" id="PTHR30154">
    <property type="entry name" value="LEUCINE-RESPONSIVE REGULATORY PROTEIN"/>
    <property type="match status" value="1"/>
</dbReference>
<dbReference type="InterPro" id="IPR036390">
    <property type="entry name" value="WH_DNA-bd_sf"/>
</dbReference>
<dbReference type="EMBL" id="CP003156">
    <property type="protein sequence ID" value="AEV31978.1"/>
    <property type="molecule type" value="Genomic_DNA"/>
</dbReference>
<dbReference type="Proteomes" id="UP000005631">
    <property type="component" value="Chromosome"/>
</dbReference>
<organism evidence="5 6">
    <name type="scientific">Owenweeksia hongkongensis (strain DSM 17368 / CIP 108786 / JCM 12287 / NRRL B-23963 / UST20020801)</name>
    <dbReference type="NCBI Taxonomy" id="926562"/>
    <lineage>
        <taxon>Bacteria</taxon>
        <taxon>Pseudomonadati</taxon>
        <taxon>Bacteroidota</taxon>
        <taxon>Flavobacteriia</taxon>
        <taxon>Flavobacteriales</taxon>
        <taxon>Owenweeksiaceae</taxon>
        <taxon>Owenweeksia</taxon>
    </lineage>
</organism>
<proteinExistence type="predicted"/>
<dbReference type="InterPro" id="IPR019888">
    <property type="entry name" value="Tscrpt_reg_AsnC-like"/>
</dbReference>
<evidence type="ECO:0000313" key="6">
    <source>
        <dbReference type="Proteomes" id="UP000005631"/>
    </source>
</evidence>
<feature type="domain" description="HTH asnC-type" evidence="4">
    <location>
        <begin position="3"/>
        <end position="64"/>
    </location>
</feature>
<dbReference type="GO" id="GO:0005829">
    <property type="term" value="C:cytosol"/>
    <property type="evidence" value="ECO:0007669"/>
    <property type="project" value="TreeGrafter"/>
</dbReference>
<dbReference type="InterPro" id="IPR019887">
    <property type="entry name" value="Tscrpt_reg_AsnC/Lrp_C"/>
</dbReference>
<dbReference type="InterPro" id="IPR036388">
    <property type="entry name" value="WH-like_DNA-bd_sf"/>
</dbReference>
<keyword evidence="1" id="KW-0805">Transcription regulation</keyword>
<dbReference type="HOGENOM" id="CLU_091233_0_0_10"/>
<gene>
    <name evidence="5" type="ordered locus">Oweho_0968</name>
</gene>
<dbReference type="AlphaFoldDB" id="G8R3F7"/>
<dbReference type="KEGG" id="oho:Oweho_0968"/>
<dbReference type="SUPFAM" id="SSF46785">
    <property type="entry name" value="Winged helix' DNA-binding domain"/>
    <property type="match status" value="1"/>
</dbReference>
<sequence>MKIDQLDLQILDLLQQDGKMTHKEIGGKLALSTTAVYERVKRLERNNFIRGYVALINQPQLGLTLTAFCYVSLSSHNKKYLLAFQEEVIKLKEVSECFHIAGEYDYILKITVNDMAAYRDFIVNKLTILEHISNTQTIFVMEEIKNETAIPLYQRK</sequence>
<dbReference type="GO" id="GO:0043565">
    <property type="term" value="F:sequence-specific DNA binding"/>
    <property type="evidence" value="ECO:0007669"/>
    <property type="project" value="InterPro"/>
</dbReference>
<dbReference type="Gene3D" id="3.30.70.920">
    <property type="match status" value="1"/>
</dbReference>
<evidence type="ECO:0000256" key="3">
    <source>
        <dbReference type="ARBA" id="ARBA00023163"/>
    </source>
</evidence>
<evidence type="ECO:0000256" key="2">
    <source>
        <dbReference type="ARBA" id="ARBA00023125"/>
    </source>
</evidence>
<dbReference type="eggNOG" id="COG1522">
    <property type="taxonomic scope" value="Bacteria"/>
</dbReference>
<dbReference type="RefSeq" id="WP_014201339.1">
    <property type="nucleotide sequence ID" value="NC_016599.1"/>
</dbReference>
<dbReference type="InterPro" id="IPR000485">
    <property type="entry name" value="AsnC-type_HTH_dom"/>
</dbReference>
<evidence type="ECO:0000256" key="1">
    <source>
        <dbReference type="ARBA" id="ARBA00023015"/>
    </source>
</evidence>
<dbReference type="PRINTS" id="PR00033">
    <property type="entry name" value="HTHASNC"/>
</dbReference>
<dbReference type="SMART" id="SM00344">
    <property type="entry name" value="HTH_ASNC"/>
    <property type="match status" value="1"/>
</dbReference>
<reference evidence="5 6" key="1">
    <citation type="journal article" date="2012" name="Stand. Genomic Sci.">
        <title>Genome sequence of the orange-pigmented seawater bacterium Owenweeksia hongkongensis type strain (UST20020801(T)).</title>
        <authorList>
            <person name="Riedel T."/>
            <person name="Held B."/>
            <person name="Nolan M."/>
            <person name="Lucas S."/>
            <person name="Lapidus A."/>
            <person name="Tice H."/>
            <person name="Del Rio T.G."/>
            <person name="Cheng J.F."/>
            <person name="Han C."/>
            <person name="Tapia R."/>
            <person name="Goodwin L.A."/>
            <person name="Pitluck S."/>
            <person name="Liolios K."/>
            <person name="Mavromatis K."/>
            <person name="Pagani I."/>
            <person name="Ivanova N."/>
            <person name="Mikhailova N."/>
            <person name="Pati A."/>
            <person name="Chen A."/>
            <person name="Palaniappan K."/>
            <person name="Rohde M."/>
            <person name="Tindall B.J."/>
            <person name="Detter J.C."/>
            <person name="Goker M."/>
            <person name="Woyke T."/>
            <person name="Bristow J."/>
            <person name="Eisen J.A."/>
            <person name="Markowitz V."/>
            <person name="Hugenholtz P."/>
            <person name="Klenk H.P."/>
            <person name="Kyrpides N.C."/>
        </authorList>
    </citation>
    <scope>NUCLEOTIDE SEQUENCE</scope>
    <source>
        <strain evidence="6">DSM 17368 / JCM 12287 / NRRL B-23963</strain>
    </source>
</reference>
<accession>G8R3F7</accession>
<dbReference type="Gene3D" id="1.10.10.10">
    <property type="entry name" value="Winged helix-like DNA-binding domain superfamily/Winged helix DNA-binding domain"/>
    <property type="match status" value="1"/>
</dbReference>
<evidence type="ECO:0000259" key="4">
    <source>
        <dbReference type="PROSITE" id="PS50956"/>
    </source>
</evidence>